<sequence>MSGNSGFFKAQLSGISAKTVSLGAKQFFRSRNEQKIKFQEEFRYTPLSGPRSIRLVRIHHGADTDVVACDVFEENLDNRPAFEALSYTWDLDPDWSWTKLEVVDDKKKEERPILCNGKTCHITMNLYHALTELRRRKWTVPIWADQICINQNDREEKIAQIAIMVDIYRSAACVDIWLGKLTATTSGAIDFMESLPEENPQPLQRTETAKTAGSMAALTRAFDGASLVAGSFGDHYHWLHVVRVLGRQWFARAWTLQEFLVASNFRFMIGNRDIAPEVYVRSAARVTQFYMMDPLATQAGLSTTFMMVRKRMDARITLFKEREKFHNGKRYSAEEYLGVIRARKVTELKDKVIAGSALLDDTVACKVDYKATTQELYTSYAMEALWPEVGLFALSLVGGTVRSVEGLPTWAPDLGMDLRPEPLKYCGSPTFPTKPASKDPAYTIQGRSLHISIRTFDVVKEVGESIWSWTKSADEPYNDSKLFKMRTSGTAQSERFGTMFALLNQLGVTYAPTGERTVDAFWQTLIGGINLKDETDISIWRDRFRQFFAFTLISIRSSFNEQKKAMANKLIPTSYKNKWLVPLIADWPNLEQRVASFLDFHDEKLDDGDDSNVTLRREISRMAKHLLGTESIDDVASWQTDLKEVLSAVRGQEFYGPISIFGQHFEVAYEGKRIFTTEKGYLGTGTEETRPGDCIVLIDGTDVPFILRPTGTQGTYTLVGEAYIHGIMEKGGDSLVEGAFEPAILV</sequence>
<dbReference type="PANTHER" id="PTHR24148:SF73">
    <property type="entry name" value="HET DOMAIN PROTEIN (AFU_ORTHOLOGUE AFUA_8G01020)"/>
    <property type="match status" value="1"/>
</dbReference>
<gene>
    <name evidence="2" type="ORF">PDIGIT_LOCUS4805</name>
</gene>
<name>A0A9W4UBM5_9PLEO</name>
<keyword evidence="3" id="KW-1185">Reference proteome</keyword>
<evidence type="ECO:0000313" key="2">
    <source>
        <dbReference type="EMBL" id="CAI6331776.1"/>
    </source>
</evidence>
<organism evidence="2 3">
    <name type="scientific">Periconia digitata</name>
    <dbReference type="NCBI Taxonomy" id="1303443"/>
    <lineage>
        <taxon>Eukaryota</taxon>
        <taxon>Fungi</taxon>
        <taxon>Dikarya</taxon>
        <taxon>Ascomycota</taxon>
        <taxon>Pezizomycotina</taxon>
        <taxon>Dothideomycetes</taxon>
        <taxon>Pleosporomycetidae</taxon>
        <taxon>Pleosporales</taxon>
        <taxon>Massarineae</taxon>
        <taxon>Periconiaceae</taxon>
        <taxon>Periconia</taxon>
    </lineage>
</organism>
<reference evidence="2" key="1">
    <citation type="submission" date="2023-01" db="EMBL/GenBank/DDBJ databases">
        <authorList>
            <person name="Van Ghelder C."/>
            <person name="Rancurel C."/>
        </authorList>
    </citation>
    <scope>NUCLEOTIDE SEQUENCE</scope>
    <source>
        <strain evidence="2">CNCM I-4278</strain>
    </source>
</reference>
<evidence type="ECO:0000259" key="1">
    <source>
        <dbReference type="Pfam" id="PF06985"/>
    </source>
</evidence>
<dbReference type="Proteomes" id="UP001152607">
    <property type="component" value="Unassembled WGS sequence"/>
</dbReference>
<dbReference type="EMBL" id="CAOQHR010000003">
    <property type="protein sequence ID" value="CAI6331776.1"/>
    <property type="molecule type" value="Genomic_DNA"/>
</dbReference>
<dbReference type="Pfam" id="PF06985">
    <property type="entry name" value="HET"/>
    <property type="match status" value="1"/>
</dbReference>
<dbReference type="OrthoDB" id="4476201at2759"/>
<dbReference type="PANTHER" id="PTHR24148">
    <property type="entry name" value="ANKYRIN REPEAT DOMAIN-CONTAINING PROTEIN 39 HOMOLOG-RELATED"/>
    <property type="match status" value="1"/>
</dbReference>
<dbReference type="InterPro" id="IPR052895">
    <property type="entry name" value="HetReg/Transcr_Mod"/>
</dbReference>
<protein>
    <recommendedName>
        <fullName evidence="1">Heterokaryon incompatibility domain-containing protein</fullName>
    </recommendedName>
</protein>
<dbReference type="InterPro" id="IPR010730">
    <property type="entry name" value="HET"/>
</dbReference>
<comment type="caution">
    <text evidence="2">The sequence shown here is derived from an EMBL/GenBank/DDBJ whole genome shotgun (WGS) entry which is preliminary data.</text>
</comment>
<evidence type="ECO:0000313" key="3">
    <source>
        <dbReference type="Proteomes" id="UP001152607"/>
    </source>
</evidence>
<dbReference type="AlphaFoldDB" id="A0A9W4UBM5"/>
<proteinExistence type="predicted"/>
<accession>A0A9W4UBM5</accession>
<feature type="domain" description="Heterokaryon incompatibility" evidence="1">
    <location>
        <begin position="82"/>
        <end position="258"/>
    </location>
</feature>
<dbReference type="Pfam" id="PF26639">
    <property type="entry name" value="Het-6_barrel"/>
    <property type="match status" value="1"/>
</dbReference>